<dbReference type="EMBL" id="JABANM010017802">
    <property type="protein sequence ID" value="KAF4727160.1"/>
    <property type="molecule type" value="Genomic_DNA"/>
</dbReference>
<reference evidence="4 5" key="1">
    <citation type="submission" date="2020-04" db="EMBL/GenBank/DDBJ databases">
        <title>Perkinsus olseni comparative genomics.</title>
        <authorList>
            <person name="Bogema D.R."/>
        </authorList>
    </citation>
    <scope>NUCLEOTIDE SEQUENCE [LARGE SCALE GENOMIC DNA]</scope>
    <source>
        <strain evidence="4">ATCC PRA-205</strain>
    </source>
</reference>
<feature type="region of interest" description="Disordered" evidence="1">
    <location>
        <begin position="236"/>
        <end position="277"/>
    </location>
</feature>
<name>A0A7J6S538_PEROL</name>
<proteinExistence type="predicted"/>
<feature type="domain" description="CCR4-NOT transcription complex subunit 1 CAF1-binding" evidence="2">
    <location>
        <begin position="298"/>
        <end position="387"/>
    </location>
</feature>
<sequence length="392" mass="44967">MSEPPSDQNSSSNALEDTVNKLFNRLYNGEMSTQDLVNMMLQFSREPNVGTPPTNHQIFEHMIVNLCDELRFITRYPSNELRITAELIGQLLRFDLVSQVHKKVILETKEYTPLQICMRVILDSLKRPPYSRMFRFGVLIVEQFLDRIARWPQLCAALVSERGVGPQFKSCYPDYYDYLVELLNAIPAEYRDRPVIDHSLLLQQWIHLPPAPELYPPPLQEKEERELHAARVAAFKAGKPMPPPHRDLPAASAAPEKARNASPESGSSPQQQQQQPVIIPVDRILSDEKTMAGIPAPPDWFCDLTMQTFNSLTPQNLHEKAAELREHLKPEYFQWFSMYMVKNRAAKEVNLQPLFLQFLDALGQNKLIDYVTQSTFTLLHLLLSDDALDMAV</sequence>
<evidence type="ECO:0008006" key="6">
    <source>
        <dbReference type="Google" id="ProtNLM"/>
    </source>
</evidence>
<dbReference type="GO" id="GO:0060090">
    <property type="term" value="F:molecular adaptor activity"/>
    <property type="evidence" value="ECO:0007669"/>
    <property type="project" value="TreeGrafter"/>
</dbReference>
<dbReference type="Gene3D" id="1.25.40.180">
    <property type="match status" value="1"/>
</dbReference>
<accession>A0A7J6S538</accession>
<dbReference type="PANTHER" id="PTHR13162:SF8">
    <property type="entry name" value="CCR4-NOT TRANSCRIPTION COMPLEX SUBUNIT 1"/>
    <property type="match status" value="1"/>
</dbReference>
<dbReference type="Gene3D" id="1.25.40.840">
    <property type="entry name" value="CCR4-NOT transcription complex subunit 1 TTP binding domain"/>
    <property type="match status" value="1"/>
</dbReference>
<dbReference type="Pfam" id="PF16415">
    <property type="entry name" value="CNOT1_CAF1_bind"/>
    <property type="match status" value="1"/>
</dbReference>
<dbReference type="InterPro" id="IPR040398">
    <property type="entry name" value="Not1"/>
</dbReference>
<comment type="caution">
    <text evidence="4">The sequence shown here is derived from an EMBL/GenBank/DDBJ whole genome shotgun (WGS) entry which is preliminary data.</text>
</comment>
<dbReference type="AlphaFoldDB" id="A0A7J6S538"/>
<feature type="domain" description="CCR4-NOT transcription complex subunit 1 TTP binding" evidence="3">
    <location>
        <begin position="8"/>
        <end position="161"/>
    </location>
</feature>
<feature type="non-terminal residue" evidence="4">
    <location>
        <position position="392"/>
    </location>
</feature>
<evidence type="ECO:0000259" key="2">
    <source>
        <dbReference type="Pfam" id="PF16415"/>
    </source>
</evidence>
<dbReference type="InterPro" id="IPR032193">
    <property type="entry name" value="CNOT1_TTP_bind"/>
</dbReference>
<evidence type="ECO:0000313" key="5">
    <source>
        <dbReference type="Proteomes" id="UP000574390"/>
    </source>
</evidence>
<gene>
    <name evidence="4" type="ORF">FOZ62_015830</name>
</gene>
<dbReference type="GO" id="GO:0030015">
    <property type="term" value="C:CCR4-NOT core complex"/>
    <property type="evidence" value="ECO:0007669"/>
    <property type="project" value="InterPro"/>
</dbReference>
<dbReference type="InterPro" id="IPR038535">
    <property type="entry name" value="CNOT1_TTP_bind_sf"/>
</dbReference>
<dbReference type="Pfam" id="PF16417">
    <property type="entry name" value="CNOT1_TTP_bind"/>
    <property type="match status" value="1"/>
</dbReference>
<evidence type="ECO:0000259" key="3">
    <source>
        <dbReference type="Pfam" id="PF16417"/>
    </source>
</evidence>
<dbReference type="GO" id="GO:0000288">
    <property type="term" value="P:nuclear-transcribed mRNA catabolic process, deadenylation-dependent decay"/>
    <property type="evidence" value="ECO:0007669"/>
    <property type="project" value="TreeGrafter"/>
</dbReference>
<organism evidence="4 5">
    <name type="scientific">Perkinsus olseni</name>
    <name type="common">Perkinsus atlanticus</name>
    <dbReference type="NCBI Taxonomy" id="32597"/>
    <lineage>
        <taxon>Eukaryota</taxon>
        <taxon>Sar</taxon>
        <taxon>Alveolata</taxon>
        <taxon>Perkinsozoa</taxon>
        <taxon>Perkinsea</taxon>
        <taxon>Perkinsida</taxon>
        <taxon>Perkinsidae</taxon>
        <taxon>Perkinsus</taxon>
    </lineage>
</organism>
<dbReference type="InterPro" id="IPR032191">
    <property type="entry name" value="CNOT1_CAF1_bind"/>
</dbReference>
<dbReference type="Proteomes" id="UP000574390">
    <property type="component" value="Unassembled WGS sequence"/>
</dbReference>
<dbReference type="GO" id="GO:0017148">
    <property type="term" value="P:negative regulation of translation"/>
    <property type="evidence" value="ECO:0007669"/>
    <property type="project" value="InterPro"/>
</dbReference>
<dbReference type="GO" id="GO:0000932">
    <property type="term" value="C:P-body"/>
    <property type="evidence" value="ECO:0007669"/>
    <property type="project" value="TreeGrafter"/>
</dbReference>
<evidence type="ECO:0000256" key="1">
    <source>
        <dbReference type="SAM" id="MobiDB-lite"/>
    </source>
</evidence>
<protein>
    <recommendedName>
        <fullName evidence="6">CCR4-NOT transcription complex subunit 1</fullName>
    </recommendedName>
</protein>
<dbReference type="PANTHER" id="PTHR13162">
    <property type="entry name" value="CCR4-NOT TRANSCRIPTION COMPLEX"/>
    <property type="match status" value="1"/>
</dbReference>
<evidence type="ECO:0000313" key="4">
    <source>
        <dbReference type="EMBL" id="KAF4727160.1"/>
    </source>
</evidence>